<dbReference type="AlphaFoldDB" id="A0A0H2RHE9"/>
<dbReference type="Pfam" id="PF08718">
    <property type="entry name" value="GLTP"/>
    <property type="match status" value="1"/>
</dbReference>
<dbReference type="InterPro" id="IPR036497">
    <property type="entry name" value="GLTP_sf"/>
</dbReference>
<dbReference type="OrthoDB" id="205255at2759"/>
<dbReference type="GO" id="GO:1902387">
    <property type="term" value="F:ceramide 1-phosphate binding"/>
    <property type="evidence" value="ECO:0007669"/>
    <property type="project" value="TreeGrafter"/>
</dbReference>
<dbReference type="Gene3D" id="1.10.3520.10">
    <property type="entry name" value="Glycolipid transfer protein"/>
    <property type="match status" value="1"/>
</dbReference>
<feature type="domain" description="Glycolipid transfer protein" evidence="2">
    <location>
        <begin position="29"/>
        <end position="168"/>
    </location>
</feature>
<keyword evidence="1" id="KW-0813">Transport</keyword>
<name>A0A0H2RHE9_9AGAM</name>
<proteinExistence type="predicted"/>
<evidence type="ECO:0000256" key="1">
    <source>
        <dbReference type="ARBA" id="ARBA00022448"/>
    </source>
</evidence>
<dbReference type="GO" id="GO:0005829">
    <property type="term" value="C:cytosol"/>
    <property type="evidence" value="ECO:0007669"/>
    <property type="project" value="TreeGrafter"/>
</dbReference>
<sequence length="206" mass="23095">MAEGGEEGRKPYFETVKSFAEVQVTEVGVHTLDFLEASEGMATMLGLLNAKIFDFLQSDIRGNIKGVKSTHDSNPDECKTLEGLCRWQKEKEPKHDGVGSLRRLTRGLLLTCRALQSSQANASEEMHTSFKRAYEQVLRPHLGWIAHKVVSVALSTAPTRADFYARIAQGGTRDRLDARLAEWLSGLDGNLQYVVRLYEERGWGRI</sequence>
<organism evidence="3 4">
    <name type="scientific">Schizopora paradoxa</name>
    <dbReference type="NCBI Taxonomy" id="27342"/>
    <lineage>
        <taxon>Eukaryota</taxon>
        <taxon>Fungi</taxon>
        <taxon>Dikarya</taxon>
        <taxon>Basidiomycota</taxon>
        <taxon>Agaricomycotina</taxon>
        <taxon>Agaricomycetes</taxon>
        <taxon>Hymenochaetales</taxon>
        <taxon>Schizoporaceae</taxon>
        <taxon>Schizopora</taxon>
    </lineage>
</organism>
<dbReference type="InParanoid" id="A0A0H2RHE9"/>
<keyword evidence="4" id="KW-1185">Reference proteome</keyword>
<accession>A0A0H2RHE9</accession>
<reference evidence="3 4" key="1">
    <citation type="submission" date="2015-04" db="EMBL/GenBank/DDBJ databases">
        <title>Complete genome sequence of Schizopora paradoxa KUC8140, a cosmopolitan wood degrader in East Asia.</title>
        <authorList>
            <consortium name="DOE Joint Genome Institute"/>
            <person name="Min B."/>
            <person name="Park H."/>
            <person name="Jang Y."/>
            <person name="Kim J.-J."/>
            <person name="Kim K.H."/>
            <person name="Pangilinan J."/>
            <person name="Lipzen A."/>
            <person name="Riley R."/>
            <person name="Grigoriev I.V."/>
            <person name="Spatafora J.W."/>
            <person name="Choi I.-G."/>
        </authorList>
    </citation>
    <scope>NUCLEOTIDE SEQUENCE [LARGE SCALE GENOMIC DNA]</scope>
    <source>
        <strain evidence="3 4">KUC8140</strain>
    </source>
</reference>
<dbReference type="PANTHER" id="PTHR10219">
    <property type="entry name" value="GLYCOLIPID TRANSFER PROTEIN-RELATED"/>
    <property type="match status" value="1"/>
</dbReference>
<dbReference type="EMBL" id="KQ086073">
    <property type="protein sequence ID" value="KLO08903.1"/>
    <property type="molecule type" value="Genomic_DNA"/>
</dbReference>
<dbReference type="GO" id="GO:1902388">
    <property type="term" value="F:ceramide 1-phosphate transfer activity"/>
    <property type="evidence" value="ECO:0007669"/>
    <property type="project" value="TreeGrafter"/>
</dbReference>
<evidence type="ECO:0000313" key="4">
    <source>
        <dbReference type="Proteomes" id="UP000053477"/>
    </source>
</evidence>
<dbReference type="InterPro" id="IPR014830">
    <property type="entry name" value="Glycolipid_transfer_prot_dom"/>
</dbReference>
<dbReference type="SUPFAM" id="SSF110004">
    <property type="entry name" value="Glycolipid transfer protein, GLTP"/>
    <property type="match status" value="1"/>
</dbReference>
<evidence type="ECO:0000313" key="3">
    <source>
        <dbReference type="EMBL" id="KLO08903.1"/>
    </source>
</evidence>
<gene>
    <name evidence="3" type="ORF">SCHPADRAFT_908274</name>
</gene>
<dbReference type="STRING" id="27342.A0A0H2RHE9"/>
<dbReference type="Proteomes" id="UP000053477">
    <property type="component" value="Unassembled WGS sequence"/>
</dbReference>
<evidence type="ECO:0000259" key="2">
    <source>
        <dbReference type="Pfam" id="PF08718"/>
    </source>
</evidence>
<dbReference type="GO" id="GO:0016020">
    <property type="term" value="C:membrane"/>
    <property type="evidence" value="ECO:0007669"/>
    <property type="project" value="TreeGrafter"/>
</dbReference>
<protein>
    <submittedName>
        <fullName evidence="3">Glycolipid transfer protein</fullName>
    </submittedName>
</protein>
<dbReference type="PANTHER" id="PTHR10219:SF25">
    <property type="entry name" value="PLECKSTRIN HOMOLOGY DOMAIN-CONTAINING FAMILY A MEMBER 8"/>
    <property type="match status" value="1"/>
</dbReference>